<accession>A0A7J0GKU1</accession>
<dbReference type="PANTHER" id="PTHR34222">
    <property type="entry name" value="GAG_PRE-INTEGRS DOMAIN-CONTAINING PROTEIN"/>
    <property type="match status" value="1"/>
</dbReference>
<protein>
    <submittedName>
        <fullName evidence="1">Uncharacterized protein</fullName>
    </submittedName>
</protein>
<keyword evidence="2" id="KW-1185">Reference proteome</keyword>
<dbReference type="AlphaFoldDB" id="A0A7J0GKU1"/>
<reference evidence="1 2" key="1">
    <citation type="submission" date="2019-07" db="EMBL/GenBank/DDBJ databases">
        <title>De Novo Assembly of kiwifruit Actinidia rufa.</title>
        <authorList>
            <person name="Sugita-Konishi S."/>
            <person name="Sato K."/>
            <person name="Mori E."/>
            <person name="Abe Y."/>
            <person name="Kisaki G."/>
            <person name="Hamano K."/>
            <person name="Suezawa K."/>
            <person name="Otani M."/>
            <person name="Fukuda T."/>
            <person name="Manabe T."/>
            <person name="Gomi K."/>
            <person name="Tabuchi M."/>
            <person name="Akimitsu K."/>
            <person name="Kataoka I."/>
        </authorList>
    </citation>
    <scope>NUCLEOTIDE SEQUENCE [LARGE SCALE GENOMIC DNA]</scope>
    <source>
        <strain evidence="2">cv. Fuchu</strain>
    </source>
</reference>
<gene>
    <name evidence="1" type="ORF">Acr_22g0007590</name>
</gene>
<evidence type="ECO:0000313" key="1">
    <source>
        <dbReference type="EMBL" id="GFZ11361.1"/>
    </source>
</evidence>
<comment type="caution">
    <text evidence="1">The sequence shown here is derived from an EMBL/GenBank/DDBJ whole genome shotgun (WGS) entry which is preliminary data.</text>
</comment>
<evidence type="ECO:0000313" key="2">
    <source>
        <dbReference type="Proteomes" id="UP000585474"/>
    </source>
</evidence>
<dbReference type="PANTHER" id="PTHR34222:SF33">
    <property type="entry name" value="RETROTRANSPOSON GAG DOMAIN-CONTAINING PROTEIN"/>
    <property type="match status" value="1"/>
</dbReference>
<organism evidence="1 2">
    <name type="scientific">Actinidia rufa</name>
    <dbReference type="NCBI Taxonomy" id="165716"/>
    <lineage>
        <taxon>Eukaryota</taxon>
        <taxon>Viridiplantae</taxon>
        <taxon>Streptophyta</taxon>
        <taxon>Embryophyta</taxon>
        <taxon>Tracheophyta</taxon>
        <taxon>Spermatophyta</taxon>
        <taxon>Magnoliopsida</taxon>
        <taxon>eudicotyledons</taxon>
        <taxon>Gunneridae</taxon>
        <taxon>Pentapetalae</taxon>
        <taxon>asterids</taxon>
        <taxon>Ericales</taxon>
        <taxon>Actinidiaceae</taxon>
        <taxon>Actinidia</taxon>
    </lineage>
</organism>
<dbReference type="EMBL" id="BJWL01000022">
    <property type="protein sequence ID" value="GFZ11361.1"/>
    <property type="molecule type" value="Genomic_DNA"/>
</dbReference>
<dbReference type="OrthoDB" id="1724808at2759"/>
<name>A0A7J0GKU1_9ERIC</name>
<sequence length="439" mass="48325">MRPRLFRTVIMHHLKEVAHRCNENLKIKEFHPKLHVERDNVPCMYAFLISSSMHPDDFASSSLVGPSINFVVGCRTPTGFVEALYPSIVIASPQIGLAVARQTFIRPLSSLDLHRRRTSPSRSICGVAWEIDLLCEGSAMCVHACSFGTETTVCGFFGLLWSAVCTRGSAYSGFMASRAPVSSEIIESSSILVALTHRPDLSLSQHTPAHRVTNYFGFLQSRWEDLAQYEPLSDFPTAAATIVSQRLARQHIYQFLMGLKSEYESLCIQILNTSPLPFLYEAFAIIDEDEHRRRLIQASPAISPGSTPIADQMVFAASSSSPRSSGGKPVSSYCENIGHIRERYFKLHPELKGTPFKRKGKSHRTATVAETSPGHVPNLSHIQSQLGLLQSQLGSLLQQQPLGSTATLATGTPTAFHAKTGHPTWVLDSGINDHMTSNP</sequence>
<dbReference type="Proteomes" id="UP000585474">
    <property type="component" value="Unassembled WGS sequence"/>
</dbReference>
<proteinExistence type="predicted"/>